<dbReference type="Pfam" id="PF00047">
    <property type="entry name" value="ig"/>
    <property type="match status" value="1"/>
</dbReference>
<comment type="similarity">
    <text evidence="1">Belongs to the interleukin-1 receptor family.</text>
</comment>
<dbReference type="InterPro" id="IPR015621">
    <property type="entry name" value="IL-1_rcpt_fam"/>
</dbReference>
<proteinExistence type="inferred from homology"/>
<dbReference type="InterPro" id="IPR013783">
    <property type="entry name" value="Ig-like_fold"/>
</dbReference>
<keyword evidence="8" id="KW-0393">Immunoglobulin domain</keyword>
<evidence type="ECO:0000256" key="8">
    <source>
        <dbReference type="ARBA" id="ARBA00023319"/>
    </source>
</evidence>
<keyword evidence="6" id="KW-1015">Disulfide bond</keyword>
<feature type="domain" description="TIR" evidence="11">
    <location>
        <begin position="376"/>
        <end position="541"/>
    </location>
</feature>
<dbReference type="Pfam" id="PF13895">
    <property type="entry name" value="Ig_2"/>
    <property type="match status" value="1"/>
</dbReference>
<dbReference type="InterPro" id="IPR000157">
    <property type="entry name" value="TIR_dom"/>
</dbReference>
<evidence type="ECO:0000313" key="14">
    <source>
        <dbReference type="Proteomes" id="UP000829720"/>
    </source>
</evidence>
<keyword evidence="4" id="KW-0378">Hydrolase</keyword>
<dbReference type="Gene3D" id="3.40.50.10140">
    <property type="entry name" value="Toll/interleukin-1 receptor homology (TIR) domain"/>
    <property type="match status" value="1"/>
</dbReference>
<evidence type="ECO:0000259" key="11">
    <source>
        <dbReference type="PROSITE" id="PS50104"/>
    </source>
</evidence>
<protein>
    <submittedName>
        <fullName evidence="13">Uncharacterized protein</fullName>
    </submittedName>
</protein>
<evidence type="ECO:0000256" key="6">
    <source>
        <dbReference type="ARBA" id="ARBA00023157"/>
    </source>
</evidence>
<accession>A0A8T3DPC2</accession>
<comment type="caution">
    <text evidence="13">The sequence shown here is derived from an EMBL/GenBank/DDBJ whole genome shotgun (WGS) entry which is preliminary data.</text>
</comment>
<evidence type="ECO:0000256" key="1">
    <source>
        <dbReference type="ARBA" id="ARBA00009752"/>
    </source>
</evidence>
<dbReference type="PRINTS" id="PR01537">
    <property type="entry name" value="INTRLKN1R1F"/>
</dbReference>
<keyword evidence="9" id="KW-0472">Membrane</keyword>
<feature type="domain" description="Ig-like" evidence="12">
    <location>
        <begin position="37"/>
        <end position="111"/>
    </location>
</feature>
<dbReference type="GO" id="GO:0004908">
    <property type="term" value="F:interleukin-1 receptor activity"/>
    <property type="evidence" value="ECO:0007669"/>
    <property type="project" value="InterPro"/>
</dbReference>
<dbReference type="InterPro" id="IPR003598">
    <property type="entry name" value="Ig_sub2"/>
</dbReference>
<keyword evidence="14" id="KW-1185">Reference proteome</keyword>
<organism evidence="13 14">
    <name type="scientific">Albula goreensis</name>
    <dbReference type="NCBI Taxonomy" id="1534307"/>
    <lineage>
        <taxon>Eukaryota</taxon>
        <taxon>Metazoa</taxon>
        <taxon>Chordata</taxon>
        <taxon>Craniata</taxon>
        <taxon>Vertebrata</taxon>
        <taxon>Euteleostomi</taxon>
        <taxon>Actinopterygii</taxon>
        <taxon>Neopterygii</taxon>
        <taxon>Teleostei</taxon>
        <taxon>Albuliformes</taxon>
        <taxon>Albulidae</taxon>
        <taxon>Albula</taxon>
    </lineage>
</organism>
<dbReference type="PANTHER" id="PTHR11890">
    <property type="entry name" value="INTERLEUKIN-1 RECEPTOR FAMILY MEMBER"/>
    <property type="match status" value="1"/>
</dbReference>
<keyword evidence="2 10" id="KW-0732">Signal</keyword>
<dbReference type="SMART" id="SM00255">
    <property type="entry name" value="TIR"/>
    <property type="match status" value="1"/>
</dbReference>
<keyword evidence="3" id="KW-0677">Repeat</keyword>
<dbReference type="InterPro" id="IPR004074">
    <property type="entry name" value="IL-1_rcpt_I/II-typ"/>
</dbReference>
<dbReference type="EMBL" id="JAERUA010000005">
    <property type="protein sequence ID" value="KAI1899299.1"/>
    <property type="molecule type" value="Genomic_DNA"/>
</dbReference>
<dbReference type="PANTHER" id="PTHR11890:SF26">
    <property type="entry name" value="INTERLEUKIN-1 RECEPTOR TYPE 1"/>
    <property type="match status" value="1"/>
</dbReference>
<dbReference type="SUPFAM" id="SSF48726">
    <property type="entry name" value="Immunoglobulin"/>
    <property type="match status" value="2"/>
</dbReference>
<keyword evidence="5" id="KW-0520">NAD</keyword>
<dbReference type="InterPro" id="IPR013151">
    <property type="entry name" value="Immunoglobulin_dom"/>
</dbReference>
<dbReference type="PROSITE" id="PS50104">
    <property type="entry name" value="TIR"/>
    <property type="match status" value="1"/>
</dbReference>
<dbReference type="PROSITE" id="PS50835">
    <property type="entry name" value="IG_LIKE"/>
    <property type="match status" value="2"/>
</dbReference>
<reference evidence="13" key="1">
    <citation type="submission" date="2021-01" db="EMBL/GenBank/DDBJ databases">
        <authorList>
            <person name="Zahm M."/>
            <person name="Roques C."/>
            <person name="Cabau C."/>
            <person name="Klopp C."/>
            <person name="Donnadieu C."/>
            <person name="Jouanno E."/>
            <person name="Lampietro C."/>
            <person name="Louis A."/>
            <person name="Herpin A."/>
            <person name="Echchiki A."/>
            <person name="Berthelot C."/>
            <person name="Parey E."/>
            <person name="Roest-Crollius H."/>
            <person name="Braasch I."/>
            <person name="Postlethwait J."/>
            <person name="Bobe J."/>
            <person name="Montfort J."/>
            <person name="Bouchez O."/>
            <person name="Begum T."/>
            <person name="Mejri S."/>
            <person name="Adams A."/>
            <person name="Chen W.-J."/>
            <person name="Guiguen Y."/>
        </authorList>
    </citation>
    <scope>NUCLEOTIDE SEQUENCE</scope>
    <source>
        <tissue evidence="13">Blood</tissue>
    </source>
</reference>
<evidence type="ECO:0000259" key="12">
    <source>
        <dbReference type="PROSITE" id="PS50835"/>
    </source>
</evidence>
<evidence type="ECO:0000256" key="5">
    <source>
        <dbReference type="ARBA" id="ARBA00023027"/>
    </source>
</evidence>
<evidence type="ECO:0000256" key="9">
    <source>
        <dbReference type="SAM" id="Phobius"/>
    </source>
</evidence>
<feature type="domain" description="Ig-like" evidence="12">
    <location>
        <begin position="122"/>
        <end position="197"/>
    </location>
</feature>
<evidence type="ECO:0000256" key="4">
    <source>
        <dbReference type="ARBA" id="ARBA00022801"/>
    </source>
</evidence>
<dbReference type="GO" id="GO:0016787">
    <property type="term" value="F:hydrolase activity"/>
    <property type="evidence" value="ECO:0007669"/>
    <property type="project" value="UniProtKB-KW"/>
</dbReference>
<dbReference type="Gene3D" id="2.60.40.10">
    <property type="entry name" value="Immunoglobulins"/>
    <property type="match status" value="3"/>
</dbReference>
<keyword evidence="9" id="KW-0812">Transmembrane</keyword>
<dbReference type="PROSITE" id="PS51257">
    <property type="entry name" value="PROKAR_LIPOPROTEIN"/>
    <property type="match status" value="1"/>
</dbReference>
<dbReference type="InterPro" id="IPR003599">
    <property type="entry name" value="Ig_sub"/>
</dbReference>
<evidence type="ECO:0000256" key="7">
    <source>
        <dbReference type="ARBA" id="ARBA00023180"/>
    </source>
</evidence>
<feature type="chain" id="PRO_5035793541" evidence="10">
    <location>
        <begin position="24"/>
        <end position="543"/>
    </location>
</feature>
<evidence type="ECO:0000256" key="3">
    <source>
        <dbReference type="ARBA" id="ARBA00022737"/>
    </source>
</evidence>
<dbReference type="SMART" id="SM00409">
    <property type="entry name" value="IG"/>
    <property type="match status" value="3"/>
</dbReference>
<dbReference type="Proteomes" id="UP000829720">
    <property type="component" value="Unassembled WGS sequence"/>
</dbReference>
<name>A0A8T3DPC2_9TELE</name>
<evidence type="ECO:0000256" key="10">
    <source>
        <dbReference type="SAM" id="SignalP"/>
    </source>
</evidence>
<evidence type="ECO:0000313" key="13">
    <source>
        <dbReference type="EMBL" id="KAI1899299.1"/>
    </source>
</evidence>
<dbReference type="InterPro" id="IPR035897">
    <property type="entry name" value="Toll_tir_struct_dom_sf"/>
</dbReference>
<feature type="transmembrane region" description="Helical" evidence="9">
    <location>
        <begin position="329"/>
        <end position="352"/>
    </location>
</feature>
<gene>
    <name evidence="13" type="ORF">AGOR_G00060370</name>
</gene>
<dbReference type="OrthoDB" id="9940746at2759"/>
<dbReference type="SUPFAM" id="SSF52200">
    <property type="entry name" value="Toll/Interleukin receptor TIR domain"/>
    <property type="match status" value="1"/>
</dbReference>
<dbReference type="Pfam" id="PF01582">
    <property type="entry name" value="TIR"/>
    <property type="match status" value="1"/>
</dbReference>
<sequence>MMRALTYLLGTGFFLASCTRATGQQEALLYTYHTVVGQFFQLECDINLSFVDTERNLNITWSRNNNQSLDVTTSRVRMWNVSLLFFPVEFSDSGFYTCKQSRGSFKRKEIKMFLSVESGSCPGPSDTKTMQQGSTRTLTCRQEHVFTLDHSAEVSWLKDCTPMEQQGKFVRISNATSSNTGSYTCQINFTFEGKTFTTSRSTLLIVQNAKPVLVEPKVIYPREETIQVELGAKAELNCTAFIGMRESTEIESSVYWTVNYSFVEFYTPPLNQSLQYVKKNSKFYGVSRLFIAEVHQEFFHVPFHCVVTTPMGRDLGLVWLSQAANQRDYHALVAICVAVLVVVAAVVIYRMLKVDAVLAYRRLCCSALTERDADGKLYDGYVSFLHEGVLSSSRAEEFCLQVLPEVLEVRHGYRLFINGRDSLPEEGAPDIITDTISRSRRLILVLSGQNQADQDRENLLLWDRNQNRPDLGQLTTLCEAMIQSGVQVILLETDKHIDYSLLPQPLRYAKQKHGALRWRLNCGDPTAPPNSRFWKCLLYRMPP</sequence>
<feature type="signal peptide" evidence="10">
    <location>
        <begin position="1"/>
        <end position="23"/>
    </location>
</feature>
<evidence type="ECO:0000256" key="2">
    <source>
        <dbReference type="ARBA" id="ARBA00022729"/>
    </source>
</evidence>
<keyword evidence="7" id="KW-0325">Glycoprotein</keyword>
<keyword evidence="9" id="KW-1133">Transmembrane helix</keyword>
<dbReference type="InterPro" id="IPR036179">
    <property type="entry name" value="Ig-like_dom_sf"/>
</dbReference>
<dbReference type="SMART" id="SM00408">
    <property type="entry name" value="IGc2"/>
    <property type="match status" value="2"/>
</dbReference>
<dbReference type="AlphaFoldDB" id="A0A8T3DPC2"/>
<dbReference type="PRINTS" id="PR01536">
    <property type="entry name" value="INTRLKN1R12F"/>
</dbReference>
<dbReference type="InterPro" id="IPR007110">
    <property type="entry name" value="Ig-like_dom"/>
</dbReference>